<keyword evidence="6" id="KW-0808">Transferase</keyword>
<dbReference type="SFLD" id="SFLDG01148">
    <property type="entry name" value="Xi_(cytGST)"/>
    <property type="match status" value="1"/>
</dbReference>
<accession>L1MM46</accession>
<dbReference type="InterPro" id="IPR004045">
    <property type="entry name" value="Glutathione_S-Trfase_N"/>
</dbReference>
<dbReference type="InterPro" id="IPR036249">
    <property type="entry name" value="Thioredoxin-like_sf"/>
</dbReference>
<dbReference type="InterPro" id="IPR036282">
    <property type="entry name" value="Glutathione-S-Trfase_C_sf"/>
</dbReference>
<dbReference type="AlphaFoldDB" id="L1MM46"/>
<feature type="compositionally biased region" description="Basic residues" evidence="4">
    <location>
        <begin position="320"/>
        <end position="331"/>
    </location>
</feature>
<evidence type="ECO:0000256" key="3">
    <source>
        <dbReference type="PIRSR" id="PIRSR015753-3"/>
    </source>
</evidence>
<organism evidence="6 7">
    <name type="scientific">Corynebacterium durum F0235</name>
    <dbReference type="NCBI Taxonomy" id="1035195"/>
    <lineage>
        <taxon>Bacteria</taxon>
        <taxon>Bacillati</taxon>
        <taxon>Actinomycetota</taxon>
        <taxon>Actinomycetes</taxon>
        <taxon>Mycobacteriales</taxon>
        <taxon>Corynebacteriaceae</taxon>
        <taxon>Corynebacterium</taxon>
    </lineage>
</organism>
<dbReference type="PANTHER" id="PTHR32419:SF6">
    <property type="entry name" value="GLUTATHIONE S-TRANSFERASE OMEGA-LIKE 1-RELATED"/>
    <property type="match status" value="1"/>
</dbReference>
<comment type="caution">
    <text evidence="6">The sequence shown here is derived from an EMBL/GenBank/DDBJ whole genome shotgun (WGS) entry which is preliminary data.</text>
</comment>
<feature type="region of interest" description="Disordered" evidence="4">
    <location>
        <begin position="308"/>
        <end position="331"/>
    </location>
</feature>
<name>L1MM46_9CORY</name>
<dbReference type="Pfam" id="PF13409">
    <property type="entry name" value="GST_N_2"/>
    <property type="match status" value="1"/>
</dbReference>
<dbReference type="GO" id="GO:0004364">
    <property type="term" value="F:glutathione transferase activity"/>
    <property type="evidence" value="ECO:0007669"/>
    <property type="project" value="InterPro"/>
</dbReference>
<dbReference type="PIRSF" id="PIRSF015753">
    <property type="entry name" value="GST"/>
    <property type="match status" value="1"/>
</dbReference>
<dbReference type="HOGENOM" id="CLU_037263_1_3_11"/>
<dbReference type="SFLD" id="SFLDG01206">
    <property type="entry name" value="Xi.1"/>
    <property type="match status" value="1"/>
</dbReference>
<protein>
    <submittedName>
        <fullName evidence="6">Glutathione S-transferase protein</fullName>
    </submittedName>
</protein>
<dbReference type="Gene3D" id="1.20.1050.10">
    <property type="match status" value="1"/>
</dbReference>
<feature type="domain" description="GST C-terminal" evidence="5">
    <location>
        <begin position="171"/>
        <end position="305"/>
    </location>
</feature>
<dbReference type="eggNOG" id="COG0435">
    <property type="taxonomic scope" value="Bacteria"/>
</dbReference>
<evidence type="ECO:0000256" key="4">
    <source>
        <dbReference type="SAM" id="MobiDB-lite"/>
    </source>
</evidence>
<dbReference type="Gene3D" id="3.40.30.10">
    <property type="entry name" value="Glutaredoxin"/>
    <property type="match status" value="1"/>
</dbReference>
<dbReference type="PROSITE" id="PS50405">
    <property type="entry name" value="GST_CTER"/>
    <property type="match status" value="1"/>
</dbReference>
<dbReference type="SUPFAM" id="SSF47616">
    <property type="entry name" value="GST C-terminal domain-like"/>
    <property type="match status" value="1"/>
</dbReference>
<proteinExistence type="predicted"/>
<feature type="site" description="Lowers pKa of active site Cys" evidence="3">
    <location>
        <position position="295"/>
    </location>
</feature>
<dbReference type="InterPro" id="IPR047047">
    <property type="entry name" value="GST_Omega-like_C"/>
</dbReference>
<feature type="binding site" evidence="2">
    <location>
        <position position="96"/>
    </location>
    <ligand>
        <name>glutathione</name>
        <dbReference type="ChEBI" id="CHEBI:57925"/>
    </ligand>
</feature>
<gene>
    <name evidence="6" type="ORF">HMPREF9997_00422</name>
</gene>
<sequence>MTLISQDQGKYVATDAEFIRDTTYISDRIVASAHPGIPTAQLDGTFHWPVEPNRYRLIAARACPWAHRTVIVRSLLGLDKVISLGLAAPTHDVRSWNFDLDPDGVDPVLGISRLQDTYFKRFPNYPRGITVPAIVDVPTGTVVTNDYASMTLDFSTEWHQYHKPDAPDLYPEDLRPEIDELNAMMFTTINNGVYRCGFSGSQDAYNNAFDQLFGALDTLEERLADNRYLMGDRITEADVRLFPTLVRFDAVYHNHFKCNRNRISDMPHLWGYLRDLYQTPGFGDTTDFQQIKEHYYIVHRDINPTGIVPKGPDTSQFASPHHRERLSRRGH</sequence>
<feature type="active site" description="Proton donor/acceptor" evidence="1">
    <location>
        <position position="194"/>
    </location>
</feature>
<evidence type="ECO:0000256" key="2">
    <source>
        <dbReference type="PIRSR" id="PIRSR015753-2"/>
    </source>
</evidence>
<dbReference type="InterPro" id="IPR016639">
    <property type="entry name" value="GST_Omega/GSH"/>
</dbReference>
<dbReference type="SFLD" id="SFLDS00019">
    <property type="entry name" value="Glutathione_Transferase_(cytos"/>
    <property type="match status" value="1"/>
</dbReference>
<dbReference type="EMBL" id="AMEM01000007">
    <property type="protein sequence ID" value="EKX92135.1"/>
    <property type="molecule type" value="Genomic_DNA"/>
</dbReference>
<evidence type="ECO:0000259" key="5">
    <source>
        <dbReference type="PROSITE" id="PS50405"/>
    </source>
</evidence>
<feature type="active site" description="Nucleophile" evidence="1">
    <location>
        <position position="63"/>
    </location>
</feature>
<evidence type="ECO:0000313" key="6">
    <source>
        <dbReference type="EMBL" id="EKX92135.1"/>
    </source>
</evidence>
<dbReference type="SUPFAM" id="SSF52833">
    <property type="entry name" value="Thioredoxin-like"/>
    <property type="match status" value="1"/>
</dbReference>
<dbReference type="GO" id="GO:0005737">
    <property type="term" value="C:cytoplasm"/>
    <property type="evidence" value="ECO:0007669"/>
    <property type="project" value="TreeGrafter"/>
</dbReference>
<dbReference type="Pfam" id="PF13410">
    <property type="entry name" value="GST_C_2"/>
    <property type="match status" value="1"/>
</dbReference>
<evidence type="ECO:0000313" key="7">
    <source>
        <dbReference type="Proteomes" id="UP000010445"/>
    </source>
</evidence>
<evidence type="ECO:0000256" key="1">
    <source>
        <dbReference type="PIRSR" id="PIRSR015753-1"/>
    </source>
</evidence>
<feature type="site" description="Lowers pKa of active site Cys" evidence="3">
    <location>
        <position position="252"/>
    </location>
</feature>
<dbReference type="OrthoDB" id="9769158at2"/>
<dbReference type="PANTHER" id="PTHR32419">
    <property type="entry name" value="GLUTATHIONYL-HYDROQUINONE REDUCTASE"/>
    <property type="match status" value="1"/>
</dbReference>
<dbReference type="PATRIC" id="fig|1035195.3.peg.385"/>
<dbReference type="Proteomes" id="UP000010445">
    <property type="component" value="Unassembled WGS sequence"/>
</dbReference>
<dbReference type="CDD" id="cd03190">
    <property type="entry name" value="GST_C_Omega_like"/>
    <property type="match status" value="1"/>
</dbReference>
<dbReference type="InterPro" id="IPR040079">
    <property type="entry name" value="Glutathione_S-Trfase"/>
</dbReference>
<dbReference type="RefSeq" id="WP_006062114.1">
    <property type="nucleotide sequence ID" value="NZ_KB290822.1"/>
</dbReference>
<keyword evidence="7" id="KW-1185">Reference proteome</keyword>
<dbReference type="InterPro" id="IPR010987">
    <property type="entry name" value="Glutathione-S-Trfase_C-like"/>
</dbReference>
<reference evidence="6 7" key="1">
    <citation type="submission" date="2012-05" db="EMBL/GenBank/DDBJ databases">
        <authorList>
            <person name="Weinstock G."/>
            <person name="Sodergren E."/>
            <person name="Lobos E.A."/>
            <person name="Fulton L."/>
            <person name="Fulton R."/>
            <person name="Courtney L."/>
            <person name="Fronick C."/>
            <person name="O'Laughlin M."/>
            <person name="Godfrey J."/>
            <person name="Wilson R.M."/>
            <person name="Miner T."/>
            <person name="Farmer C."/>
            <person name="Delehaunty K."/>
            <person name="Cordes M."/>
            <person name="Minx P."/>
            <person name="Tomlinson C."/>
            <person name="Chen J."/>
            <person name="Wollam A."/>
            <person name="Pepin K.H."/>
            <person name="Bhonagiri V."/>
            <person name="Zhang X."/>
            <person name="Suruliraj S."/>
            <person name="Warren W."/>
            <person name="Mitreva M."/>
            <person name="Mardis E.R."/>
            <person name="Wilson R.K."/>
        </authorList>
    </citation>
    <scope>NUCLEOTIDE SEQUENCE [LARGE SCALE GENOMIC DNA]</scope>
    <source>
        <strain evidence="6 7">F0235</strain>
    </source>
</reference>